<dbReference type="GO" id="GO:0004252">
    <property type="term" value="F:serine-type endopeptidase activity"/>
    <property type="evidence" value="ECO:0007669"/>
    <property type="project" value="InterPro"/>
</dbReference>
<dbReference type="GO" id="GO:0051117">
    <property type="term" value="F:ATPase binding"/>
    <property type="evidence" value="ECO:0007669"/>
    <property type="project" value="TreeGrafter"/>
</dbReference>
<evidence type="ECO:0000313" key="9">
    <source>
        <dbReference type="EMBL" id="AEL24033.1"/>
    </source>
</evidence>
<dbReference type="Proteomes" id="UP000001635">
    <property type="component" value="Chromosome"/>
</dbReference>
<dbReference type="PANTHER" id="PTHR10381:SF70">
    <property type="entry name" value="ATP-DEPENDENT CLP PROTEASE PROTEOLYTIC SUBUNIT"/>
    <property type="match status" value="1"/>
</dbReference>
<dbReference type="KEGG" id="cmr:Cycma_0251"/>
<keyword evidence="5" id="KW-0720">Serine protease</keyword>
<dbReference type="GO" id="GO:0006515">
    <property type="term" value="P:protein quality control for misfolded or incompletely synthesized proteins"/>
    <property type="evidence" value="ECO:0007669"/>
    <property type="project" value="TreeGrafter"/>
</dbReference>
<keyword evidence="10" id="KW-1185">Reference proteome</keyword>
<dbReference type="Pfam" id="PF00574">
    <property type="entry name" value="CLP_protease"/>
    <property type="match status" value="1"/>
</dbReference>
<name>G0J392_CYCMS</name>
<accession>G0J392</accession>
<keyword evidence="3" id="KW-0645">Protease</keyword>
<dbReference type="InterPro" id="IPR023562">
    <property type="entry name" value="ClpP/TepA"/>
</dbReference>
<protein>
    <recommendedName>
        <fullName evidence="6">ATP-dependent Clp protease proteolytic subunit</fullName>
    </recommendedName>
</protein>
<feature type="coiled-coil region" evidence="7">
    <location>
        <begin position="313"/>
        <end position="368"/>
    </location>
</feature>
<gene>
    <name evidence="9" type="ordered locus">Cycma_0251</name>
</gene>
<evidence type="ECO:0000313" key="10">
    <source>
        <dbReference type="Proteomes" id="UP000001635"/>
    </source>
</evidence>
<evidence type="ECO:0000256" key="5">
    <source>
        <dbReference type="ARBA" id="ARBA00022825"/>
    </source>
</evidence>
<evidence type="ECO:0000256" key="7">
    <source>
        <dbReference type="SAM" id="Coils"/>
    </source>
</evidence>
<dbReference type="RefSeq" id="WP_014018332.1">
    <property type="nucleotide sequence ID" value="NC_015914.1"/>
</dbReference>
<dbReference type="GO" id="GO:0004176">
    <property type="term" value="F:ATP-dependent peptidase activity"/>
    <property type="evidence" value="ECO:0007669"/>
    <property type="project" value="InterPro"/>
</dbReference>
<dbReference type="PANTHER" id="PTHR10381">
    <property type="entry name" value="ATP-DEPENDENT CLP PROTEASE PROTEOLYTIC SUBUNIT"/>
    <property type="match status" value="1"/>
</dbReference>
<dbReference type="eggNOG" id="COG0740">
    <property type="taxonomic scope" value="Bacteria"/>
</dbReference>
<dbReference type="Gene3D" id="3.90.226.10">
    <property type="entry name" value="2-enoyl-CoA Hydratase, Chain A, domain 1"/>
    <property type="match status" value="1"/>
</dbReference>
<dbReference type="SUPFAM" id="SSF52096">
    <property type="entry name" value="ClpP/crotonase"/>
    <property type="match status" value="1"/>
</dbReference>
<keyword evidence="4" id="KW-0378">Hydrolase</keyword>
<evidence type="ECO:0000256" key="8">
    <source>
        <dbReference type="SAM" id="MobiDB-lite"/>
    </source>
</evidence>
<evidence type="ECO:0000256" key="3">
    <source>
        <dbReference type="ARBA" id="ARBA00022670"/>
    </source>
</evidence>
<dbReference type="STRING" id="880070.Cycma_0251"/>
<feature type="region of interest" description="Disordered" evidence="8">
    <location>
        <begin position="369"/>
        <end position="398"/>
    </location>
</feature>
<dbReference type="GO" id="GO:0009368">
    <property type="term" value="C:endopeptidase Clp complex"/>
    <property type="evidence" value="ECO:0007669"/>
    <property type="project" value="TreeGrafter"/>
</dbReference>
<reference evidence="10" key="1">
    <citation type="submission" date="2011-07" db="EMBL/GenBank/DDBJ databases">
        <title>The complete genome of Cyclobacterium marinum DSM 745.</title>
        <authorList>
            <person name="Lucas S."/>
            <person name="Han J."/>
            <person name="Lapidus A."/>
            <person name="Bruce D."/>
            <person name="Goodwin L."/>
            <person name="Pitluck S."/>
            <person name="Peters L."/>
            <person name="Kyrpides N."/>
            <person name="Mavromatis K."/>
            <person name="Ivanova N."/>
            <person name="Ovchinnikova G."/>
            <person name="Chertkov O."/>
            <person name="Detter J.C."/>
            <person name="Tapia R."/>
            <person name="Han C."/>
            <person name="Land M."/>
            <person name="Hauser L."/>
            <person name="Markowitz V."/>
            <person name="Cheng J.-F."/>
            <person name="Hugenholtz P."/>
            <person name="Woyke T."/>
            <person name="Wu D."/>
            <person name="Tindall B."/>
            <person name="Schuetze A."/>
            <person name="Brambilla E."/>
            <person name="Klenk H.-P."/>
            <person name="Eisen J.A."/>
        </authorList>
    </citation>
    <scope>NUCLEOTIDE SEQUENCE [LARGE SCALE GENOMIC DNA]</scope>
    <source>
        <strain evidence="10">ATCC 25205 / DSM 745 / LMG 13164 / NCIMB 1802</strain>
    </source>
</reference>
<dbReference type="AlphaFoldDB" id="G0J392"/>
<dbReference type="InterPro" id="IPR001907">
    <property type="entry name" value="ClpP"/>
</dbReference>
<keyword evidence="7" id="KW-0175">Coiled coil</keyword>
<organism evidence="9 10">
    <name type="scientific">Cyclobacterium marinum (strain ATCC 25205 / DSM 745 / LMG 13164 / NCIMB 1802)</name>
    <name type="common">Flectobacillus marinus</name>
    <dbReference type="NCBI Taxonomy" id="880070"/>
    <lineage>
        <taxon>Bacteria</taxon>
        <taxon>Pseudomonadati</taxon>
        <taxon>Bacteroidota</taxon>
        <taxon>Cytophagia</taxon>
        <taxon>Cytophagales</taxon>
        <taxon>Cyclobacteriaceae</taxon>
        <taxon>Cyclobacterium</taxon>
    </lineage>
</organism>
<dbReference type="NCBIfam" id="NF045542">
    <property type="entry name" value="Clp_rel_HeadMat"/>
    <property type="match status" value="1"/>
</dbReference>
<keyword evidence="2" id="KW-0963">Cytoplasm</keyword>
<evidence type="ECO:0000256" key="1">
    <source>
        <dbReference type="ARBA" id="ARBA00007039"/>
    </source>
</evidence>
<evidence type="ECO:0000256" key="6">
    <source>
        <dbReference type="RuleBase" id="RU003567"/>
    </source>
</evidence>
<sequence length="413" mass="46524">MQRKNLHYEITNKKEDTKSVDILIYDSIPKFESDTWRMVNTASQFVKDFKNLEKQYDRINIHINSPGGSVYHGFPMFNVIANSEKDTHTYNDGLAASMGGILLLAGKTVHTAKNALLMIHTTNGIAIGNSEDFREVANMMDKYNGIIAEHLSAKSGQDLEDIKSKYINYKDHWLTAQEALDEGFVNQIDDYESVNPPPKNIQNMSMTEIMAHYSDTDSKEKEAAEERGFMQRVVAHVKETLNLKPKINTPDKKQTNRNQNNSNMDFKNSLALLEKETISPEDIAAIKAEIKNFTGENEKFTSTEVQARVDDAVAPLNQELTDLKTEKTNLETEVSNLKTEKTNLSTDKDNLTTENAGLKKDIEAYRKSGVKITGSQGKDPDPIDDEDKEPYNYSETDAEIKAMRAEAGFSSEN</sequence>
<dbReference type="OrthoDB" id="1408931at2"/>
<dbReference type="HOGENOM" id="CLU_741672_0_0_10"/>
<dbReference type="CDD" id="cd07016">
    <property type="entry name" value="S14_ClpP_1"/>
    <property type="match status" value="1"/>
</dbReference>
<comment type="similarity">
    <text evidence="1 6">Belongs to the peptidase S14 family.</text>
</comment>
<dbReference type="PRINTS" id="PR00127">
    <property type="entry name" value="CLPPROTEASEP"/>
</dbReference>
<dbReference type="Gene3D" id="1.20.5.1000">
    <property type="entry name" value="arf6 gtpase in complex with a specific effector, jip4"/>
    <property type="match status" value="1"/>
</dbReference>
<evidence type="ECO:0000256" key="4">
    <source>
        <dbReference type="ARBA" id="ARBA00022801"/>
    </source>
</evidence>
<evidence type="ECO:0000256" key="2">
    <source>
        <dbReference type="ARBA" id="ARBA00022490"/>
    </source>
</evidence>
<dbReference type="InterPro" id="IPR029045">
    <property type="entry name" value="ClpP/crotonase-like_dom_sf"/>
</dbReference>
<dbReference type="EMBL" id="CP002955">
    <property type="protein sequence ID" value="AEL24033.1"/>
    <property type="molecule type" value="Genomic_DNA"/>
</dbReference>
<proteinExistence type="inferred from homology"/>